<feature type="transmembrane region" description="Helical" evidence="9">
    <location>
        <begin position="342"/>
        <end position="361"/>
    </location>
</feature>
<evidence type="ECO:0000256" key="7">
    <source>
        <dbReference type="ARBA" id="ARBA00022989"/>
    </source>
</evidence>
<evidence type="ECO:0000256" key="8">
    <source>
        <dbReference type="ARBA" id="ARBA00023136"/>
    </source>
</evidence>
<feature type="transmembrane region" description="Helical" evidence="9">
    <location>
        <begin position="973"/>
        <end position="993"/>
    </location>
</feature>
<sequence>MLSAIFVDRPRLAIVIAIVTTIAGALALYAIPIAQYPDIVPPQVSVTTFYPGANSAVVDQTVAQPIEAQVVGVDKMIYMKSVSGDDGSYTLTVSFELGTNPDINTVNVNNRVQVALSGLPETVQRQGVTVKKKSSALLGVIALYSPKHTHDSLFLSNYVTINMLDAIKSTPGVGDASLWGPQDYSMRAWVRTDRLTGLNLTTGDIVNAIKAQNFQAAVGRIGARPISNDQQLQLNIQTKGRLTSKTEFENIVIRTNPDGSILRLGDVARIELGAANVDRETRFNGGPAAAIAMYQSPGANAITTLKEVRAKIEELQKRFPEDLAWKVTYDPTVFVTDTIHEVLKTLFEAFILVVIVVYLFLGSIRATLIPTIAVPVSLIGTFIVLLAVGYSANSVSLLAVVLAIGIVVDDAIVVVENVERVMEEHPELSPADATKRAMAEITAPIVAITLVLLSVFVPVAFIPGISGELFRQFAVTVAVSMFLSAINALTLSPALAAVLLRPHHGPRRGPIGYVMRGIDRVRDLYGAAVARLVRLSIIGLVMVAVAGAGVFGLAKITPTGFLPEDDQGALFVVVQLPGGSSVSRTANVIQQAEAILKKDPAVADYTSVVGLNFIDNYSASNAGFIVVTLKSFDERKKDRTLGVSALIPRLGAEFRQISDGTVVPLAPPPIIGLGTGGGFTYVLKDLRGGDPGALAQAVRGLVVAANQDPQLRRVFTTFSATNPSIYLDIDRDKVQILGVQLNDVFQALQTSLGGFYVNDINLFGRRWQVNVQAEASDRASIDDIYRINVRNAEGKMIPMRSLAEARIVVGPPALIRYNNLRAVTIQGSPAANVSSGQALNAMESVAAKTLPDGYAGEWTDTAFQEKRAEGKTGLILGFAVLFAYLFLVGLYESWTIPVPVLLSVSIGVLGSFIAMVLSGLTLDLYAQIGMVVLIGLAAKNGILIVEFAKEQREKGVPLLEAAAEGSRLRFRPVMMTSFAFILGLLPLVIATGASELARRNVGTPVFGGMILASFIGIFAIPPLYVTFQAVRERIRPGSRPQAGKPAIAPEAGGPTTDIPA</sequence>
<comment type="similarity">
    <text evidence="2 9">Belongs to the resistance-nodulation-cell division (RND) (TC 2.A.6) family.</text>
</comment>
<feature type="transmembrane region" description="Helical" evidence="9">
    <location>
        <begin position="12"/>
        <end position="31"/>
    </location>
</feature>
<evidence type="ECO:0000256" key="3">
    <source>
        <dbReference type="ARBA" id="ARBA00022448"/>
    </source>
</evidence>
<feature type="transmembrane region" description="Helical" evidence="9">
    <location>
        <begin position="473"/>
        <end position="500"/>
    </location>
</feature>
<keyword evidence="3 9" id="KW-0813">Transport</keyword>
<dbReference type="GO" id="GO:0015562">
    <property type="term" value="F:efflux transmembrane transporter activity"/>
    <property type="evidence" value="ECO:0007669"/>
    <property type="project" value="InterPro"/>
</dbReference>
<dbReference type="Gene3D" id="3.30.70.1440">
    <property type="entry name" value="Multidrug efflux transporter AcrB pore domain"/>
    <property type="match status" value="1"/>
</dbReference>
<evidence type="ECO:0000259" key="11">
    <source>
        <dbReference type="PROSITE" id="PS50156"/>
    </source>
</evidence>
<evidence type="ECO:0000256" key="1">
    <source>
        <dbReference type="ARBA" id="ARBA00004429"/>
    </source>
</evidence>
<dbReference type="SUPFAM" id="SSF82714">
    <property type="entry name" value="Multidrug efflux transporter AcrB TolC docking domain, DN and DC subdomains"/>
    <property type="match status" value="2"/>
</dbReference>
<dbReference type="InterPro" id="IPR004764">
    <property type="entry name" value="MdtF-like"/>
</dbReference>
<evidence type="ECO:0000256" key="6">
    <source>
        <dbReference type="ARBA" id="ARBA00022692"/>
    </source>
</evidence>
<dbReference type="Gene3D" id="3.30.70.1320">
    <property type="entry name" value="Multidrug efflux transporter AcrB pore domain like"/>
    <property type="match status" value="1"/>
</dbReference>
<dbReference type="InterPro" id="IPR001036">
    <property type="entry name" value="Acrflvin-R"/>
</dbReference>
<feature type="transmembrane region" description="Helical" evidence="9">
    <location>
        <begin position="396"/>
        <end position="416"/>
    </location>
</feature>
<proteinExistence type="inferred from homology"/>
<name>A0A380W3M7_AFIFE</name>
<keyword evidence="8 9" id="KW-0472">Membrane</keyword>
<evidence type="ECO:0000256" key="10">
    <source>
        <dbReference type="SAM" id="MobiDB-lite"/>
    </source>
</evidence>
<dbReference type="Proteomes" id="UP000254343">
    <property type="component" value="Unassembled WGS sequence"/>
</dbReference>
<dbReference type="GO" id="GO:0005886">
    <property type="term" value="C:plasma membrane"/>
    <property type="evidence" value="ECO:0007669"/>
    <property type="project" value="UniProtKB-SubCell"/>
</dbReference>
<keyword evidence="4" id="KW-1003">Cell membrane</keyword>
<feature type="transmembrane region" description="Helical" evidence="9">
    <location>
        <begin position="1005"/>
        <end position="1025"/>
    </location>
</feature>
<dbReference type="PANTHER" id="PTHR32063:SF76">
    <property type="entry name" value="EFFLUX PUMP MEMBRANE TRANSPORTER"/>
    <property type="match status" value="1"/>
</dbReference>
<dbReference type="Gene3D" id="3.30.2090.10">
    <property type="entry name" value="Multidrug efflux transporter AcrB TolC docking domain, DN and DC subdomains"/>
    <property type="match status" value="2"/>
</dbReference>
<reference evidence="12 13" key="1">
    <citation type="submission" date="2018-06" db="EMBL/GenBank/DDBJ databases">
        <authorList>
            <consortium name="Pathogen Informatics"/>
            <person name="Doyle S."/>
        </authorList>
    </citation>
    <scope>NUCLEOTIDE SEQUENCE [LARGE SCALE GENOMIC DNA]</scope>
    <source>
        <strain evidence="12 13">NCTC12722</strain>
    </source>
</reference>
<keyword evidence="7 9" id="KW-1133">Transmembrane helix</keyword>
<evidence type="ECO:0000256" key="2">
    <source>
        <dbReference type="ARBA" id="ARBA00010942"/>
    </source>
</evidence>
<dbReference type="RefSeq" id="WP_002718340.1">
    <property type="nucleotide sequence ID" value="NZ_UFSI01000001.1"/>
</dbReference>
<dbReference type="Gene3D" id="3.30.70.1430">
    <property type="entry name" value="Multidrug efflux transporter AcrB pore domain"/>
    <property type="match status" value="2"/>
</dbReference>
<evidence type="ECO:0000313" key="13">
    <source>
        <dbReference type="Proteomes" id="UP000254343"/>
    </source>
</evidence>
<feature type="region of interest" description="Disordered" evidence="10">
    <location>
        <begin position="1036"/>
        <end position="1060"/>
    </location>
</feature>
<evidence type="ECO:0000256" key="4">
    <source>
        <dbReference type="ARBA" id="ARBA00022475"/>
    </source>
</evidence>
<feature type="transmembrane region" description="Helical" evidence="9">
    <location>
        <begin position="924"/>
        <end position="945"/>
    </location>
</feature>
<dbReference type="SUPFAM" id="SSF82693">
    <property type="entry name" value="Multidrug efflux transporter AcrB pore domain, PN1, PN2, PC1 and PC2 subdomains"/>
    <property type="match status" value="3"/>
</dbReference>
<feature type="transmembrane region" description="Helical" evidence="9">
    <location>
        <begin position="873"/>
        <end position="891"/>
    </location>
</feature>
<evidence type="ECO:0000256" key="5">
    <source>
        <dbReference type="ARBA" id="ARBA00022519"/>
    </source>
</evidence>
<dbReference type="SUPFAM" id="SSF82866">
    <property type="entry name" value="Multidrug efflux transporter AcrB transmembrane domain"/>
    <property type="match status" value="2"/>
</dbReference>
<dbReference type="NCBIfam" id="NF000282">
    <property type="entry name" value="RND_permease_1"/>
    <property type="match status" value="1"/>
</dbReference>
<feature type="transmembrane region" description="Helical" evidence="9">
    <location>
        <begin position="437"/>
        <end position="461"/>
    </location>
</feature>
<feature type="domain" description="SSD" evidence="11">
    <location>
        <begin position="382"/>
        <end position="498"/>
    </location>
</feature>
<organism evidence="12 13">
    <name type="scientific">Afipia felis</name>
    <name type="common">Cat scratch disease bacillus</name>
    <dbReference type="NCBI Taxonomy" id="1035"/>
    <lineage>
        <taxon>Bacteria</taxon>
        <taxon>Pseudomonadati</taxon>
        <taxon>Pseudomonadota</taxon>
        <taxon>Alphaproteobacteria</taxon>
        <taxon>Hyphomicrobiales</taxon>
        <taxon>Nitrobacteraceae</taxon>
        <taxon>Afipia</taxon>
    </lineage>
</organism>
<dbReference type="NCBIfam" id="TIGR00915">
    <property type="entry name" value="2A0602"/>
    <property type="match status" value="1"/>
</dbReference>
<accession>A0A380W3M7</accession>
<dbReference type="PANTHER" id="PTHR32063">
    <property type="match status" value="1"/>
</dbReference>
<gene>
    <name evidence="12" type="primary">bepG_1</name>
    <name evidence="12" type="ORF">NCTC12722_00729</name>
</gene>
<dbReference type="GO" id="GO:0009636">
    <property type="term" value="P:response to toxic substance"/>
    <property type="evidence" value="ECO:0007669"/>
    <property type="project" value="UniProtKB-ARBA"/>
</dbReference>
<dbReference type="PROSITE" id="PS50156">
    <property type="entry name" value="SSD"/>
    <property type="match status" value="1"/>
</dbReference>
<keyword evidence="5 9" id="KW-0997">Cell inner membrane</keyword>
<keyword evidence="6 9" id="KW-0812">Transmembrane</keyword>
<dbReference type="EMBL" id="UIGB01000001">
    <property type="protein sequence ID" value="SUU83561.1"/>
    <property type="molecule type" value="Genomic_DNA"/>
</dbReference>
<feature type="transmembrane region" description="Helical" evidence="9">
    <location>
        <begin position="898"/>
        <end position="918"/>
    </location>
</feature>
<dbReference type="InterPro" id="IPR000731">
    <property type="entry name" value="SSD"/>
</dbReference>
<dbReference type="AlphaFoldDB" id="A0A380W3M7"/>
<dbReference type="GO" id="GO:0042910">
    <property type="term" value="F:xenobiotic transmembrane transporter activity"/>
    <property type="evidence" value="ECO:0007669"/>
    <property type="project" value="TreeGrafter"/>
</dbReference>
<evidence type="ECO:0000256" key="9">
    <source>
        <dbReference type="RuleBase" id="RU364070"/>
    </source>
</evidence>
<comment type="subcellular location">
    <subcellularLocation>
        <location evidence="1 9">Cell inner membrane</location>
        <topology evidence="1 9">Multi-pass membrane protein</topology>
    </subcellularLocation>
</comment>
<dbReference type="Gene3D" id="1.20.1640.10">
    <property type="entry name" value="Multidrug efflux transporter AcrB transmembrane domain"/>
    <property type="match status" value="2"/>
</dbReference>
<feature type="transmembrane region" description="Helical" evidence="9">
    <location>
        <begin position="532"/>
        <end position="554"/>
    </location>
</feature>
<feature type="transmembrane region" description="Helical" evidence="9">
    <location>
        <begin position="368"/>
        <end position="390"/>
    </location>
</feature>
<dbReference type="FunFam" id="1.20.1640.10:FF:000001">
    <property type="entry name" value="Efflux pump membrane transporter"/>
    <property type="match status" value="1"/>
</dbReference>
<dbReference type="Pfam" id="PF00873">
    <property type="entry name" value="ACR_tran"/>
    <property type="match status" value="1"/>
</dbReference>
<dbReference type="OrthoDB" id="9807350at2"/>
<evidence type="ECO:0000313" key="12">
    <source>
        <dbReference type="EMBL" id="SUU83561.1"/>
    </source>
</evidence>
<dbReference type="PRINTS" id="PR00702">
    <property type="entry name" value="ACRIFLAVINRP"/>
</dbReference>
<protein>
    <recommendedName>
        <fullName evidence="9">Efflux pump membrane transporter</fullName>
    </recommendedName>
</protein>
<dbReference type="InterPro" id="IPR027463">
    <property type="entry name" value="AcrB_DN_DC_subdom"/>
</dbReference>